<dbReference type="GO" id="GO:0007266">
    <property type="term" value="P:Rho protein signal transduction"/>
    <property type="evidence" value="ECO:0007669"/>
    <property type="project" value="InterPro"/>
</dbReference>
<dbReference type="PANTHER" id="PTHR10980">
    <property type="entry name" value="RHO GDP-DISSOCIATION INHIBITOR"/>
    <property type="match status" value="1"/>
</dbReference>
<dbReference type="EMBL" id="CANTUO010000003">
    <property type="protein sequence ID" value="CAI5758834.1"/>
    <property type="molecule type" value="Genomic_DNA"/>
</dbReference>
<organism evidence="4 5">
    <name type="scientific">Candida verbasci</name>
    <dbReference type="NCBI Taxonomy" id="1227364"/>
    <lineage>
        <taxon>Eukaryota</taxon>
        <taxon>Fungi</taxon>
        <taxon>Dikarya</taxon>
        <taxon>Ascomycota</taxon>
        <taxon>Saccharomycotina</taxon>
        <taxon>Pichiomycetes</taxon>
        <taxon>Debaryomycetaceae</taxon>
        <taxon>Candida/Lodderomyces clade</taxon>
        <taxon>Candida</taxon>
    </lineage>
</organism>
<dbReference type="InterPro" id="IPR024792">
    <property type="entry name" value="RhoGDI_dom_sf"/>
</dbReference>
<evidence type="ECO:0000256" key="3">
    <source>
        <dbReference type="ARBA" id="ARBA00022490"/>
    </source>
</evidence>
<gene>
    <name evidence="4" type="ORF">CANVERA_P3346</name>
</gene>
<comment type="subcellular location">
    <subcellularLocation>
        <location evidence="1">Cytoplasm</location>
    </subcellularLocation>
</comment>
<comment type="caution">
    <text evidence="4">The sequence shown here is derived from an EMBL/GenBank/DDBJ whole genome shotgun (WGS) entry which is preliminary data.</text>
</comment>
<dbReference type="AlphaFoldDB" id="A0A9W4XHC1"/>
<evidence type="ECO:0000256" key="2">
    <source>
        <dbReference type="ARBA" id="ARBA00009758"/>
    </source>
</evidence>
<sequence length="168" mass="19354">MPSSTKQKKTKEELLADFENELVRFEAMAIKIDGYDEPLIFSRDMEPMPQRLHFIIPEYSTYHLSIRYKVLKRPLRSLTYHQTVKKSGIIVDSRDLHMIEDAKINNHLDNGDFHEITFPPGGVPGGTFLRGDYPAKSTIKENGETIWSYKWTLQISKKHDTPAVGGFD</sequence>
<dbReference type="GO" id="GO:0005829">
    <property type="term" value="C:cytosol"/>
    <property type="evidence" value="ECO:0007669"/>
    <property type="project" value="TreeGrafter"/>
</dbReference>
<dbReference type="InterPro" id="IPR000406">
    <property type="entry name" value="Rho_GDI"/>
</dbReference>
<keyword evidence="3" id="KW-0963">Cytoplasm</keyword>
<name>A0A9W4XHC1_9ASCO</name>
<dbReference type="Gene3D" id="2.70.50.30">
    <property type="entry name" value="Coagulation Factor XIII, subunit A, domain 1"/>
    <property type="match status" value="1"/>
</dbReference>
<dbReference type="PANTHER" id="PTHR10980:SF3">
    <property type="entry name" value="LD16419P"/>
    <property type="match status" value="1"/>
</dbReference>
<accession>A0A9W4XHC1</accession>
<keyword evidence="5" id="KW-1185">Reference proteome</keyword>
<evidence type="ECO:0008006" key="6">
    <source>
        <dbReference type="Google" id="ProtNLM"/>
    </source>
</evidence>
<dbReference type="Proteomes" id="UP001152885">
    <property type="component" value="Unassembled WGS sequence"/>
</dbReference>
<dbReference type="GO" id="GO:0016020">
    <property type="term" value="C:membrane"/>
    <property type="evidence" value="ECO:0007669"/>
    <property type="project" value="TreeGrafter"/>
</dbReference>
<dbReference type="GO" id="GO:0005094">
    <property type="term" value="F:Rho GDP-dissociation inhibitor activity"/>
    <property type="evidence" value="ECO:0007669"/>
    <property type="project" value="InterPro"/>
</dbReference>
<evidence type="ECO:0000256" key="1">
    <source>
        <dbReference type="ARBA" id="ARBA00004496"/>
    </source>
</evidence>
<dbReference type="SUPFAM" id="SSF81296">
    <property type="entry name" value="E set domains"/>
    <property type="match status" value="1"/>
</dbReference>
<dbReference type="Pfam" id="PF02115">
    <property type="entry name" value="Rho_GDI"/>
    <property type="match status" value="1"/>
</dbReference>
<evidence type="ECO:0000313" key="4">
    <source>
        <dbReference type="EMBL" id="CAI5758834.1"/>
    </source>
</evidence>
<reference evidence="4" key="1">
    <citation type="submission" date="2022-12" db="EMBL/GenBank/DDBJ databases">
        <authorList>
            <person name="Brejova B."/>
        </authorList>
    </citation>
    <scope>NUCLEOTIDE SEQUENCE</scope>
</reference>
<protein>
    <recommendedName>
        <fullName evidence="6">Rho GDP-dissociation inhibitor</fullName>
    </recommendedName>
</protein>
<evidence type="ECO:0000313" key="5">
    <source>
        <dbReference type="Proteomes" id="UP001152885"/>
    </source>
</evidence>
<dbReference type="InterPro" id="IPR014756">
    <property type="entry name" value="Ig_E-set"/>
</dbReference>
<proteinExistence type="inferred from homology"/>
<comment type="similarity">
    <text evidence="2">Belongs to the Rho GDI family.</text>
</comment>
<dbReference type="OrthoDB" id="4005750at2759"/>